<organism evidence="7 8">
    <name type="scientific">Streptomyces flavotricini</name>
    <dbReference type="NCBI Taxonomy" id="66888"/>
    <lineage>
        <taxon>Bacteria</taxon>
        <taxon>Bacillati</taxon>
        <taxon>Actinomycetota</taxon>
        <taxon>Actinomycetes</taxon>
        <taxon>Kitasatosporales</taxon>
        <taxon>Streptomycetaceae</taxon>
        <taxon>Streptomyces</taxon>
    </lineage>
</organism>
<keyword evidence="3" id="KW-0067">ATP-binding</keyword>
<dbReference type="InterPro" id="IPR011009">
    <property type="entry name" value="Kinase-like_dom_sf"/>
</dbReference>
<accession>A0ABS8DXS5</accession>
<dbReference type="SUPFAM" id="SSF56112">
    <property type="entry name" value="Protein kinase-like (PK-like)"/>
    <property type="match status" value="1"/>
</dbReference>
<keyword evidence="2" id="KW-0547">Nucleotide-binding</keyword>
<feature type="domain" description="Protein kinase" evidence="6">
    <location>
        <begin position="1"/>
        <end position="257"/>
    </location>
</feature>
<keyword evidence="5" id="KW-0812">Transmembrane</keyword>
<feature type="region of interest" description="Disordered" evidence="4">
    <location>
        <begin position="387"/>
        <end position="409"/>
    </location>
</feature>
<evidence type="ECO:0000256" key="1">
    <source>
        <dbReference type="ARBA" id="ARBA00008874"/>
    </source>
</evidence>
<evidence type="ECO:0000256" key="2">
    <source>
        <dbReference type="ARBA" id="ARBA00022741"/>
    </source>
</evidence>
<evidence type="ECO:0000256" key="3">
    <source>
        <dbReference type="ARBA" id="ARBA00022840"/>
    </source>
</evidence>
<dbReference type="EMBL" id="JAINUL010000001">
    <property type="protein sequence ID" value="MCC0093512.1"/>
    <property type="molecule type" value="Genomic_DNA"/>
</dbReference>
<evidence type="ECO:0000313" key="7">
    <source>
        <dbReference type="EMBL" id="MCC0093512.1"/>
    </source>
</evidence>
<proteinExistence type="inferred from homology"/>
<evidence type="ECO:0000259" key="6">
    <source>
        <dbReference type="PROSITE" id="PS50011"/>
    </source>
</evidence>
<dbReference type="Proteomes" id="UP001520654">
    <property type="component" value="Unassembled WGS sequence"/>
</dbReference>
<dbReference type="CDD" id="cd14014">
    <property type="entry name" value="STKc_PknB_like"/>
    <property type="match status" value="1"/>
</dbReference>
<keyword evidence="8" id="KW-1185">Reference proteome</keyword>
<keyword evidence="5" id="KW-0472">Membrane</keyword>
<gene>
    <name evidence="7" type="ORF">K7B10_01610</name>
</gene>
<dbReference type="Gene3D" id="1.10.510.10">
    <property type="entry name" value="Transferase(Phosphotransferase) domain 1"/>
    <property type="match status" value="1"/>
</dbReference>
<feature type="compositionally biased region" description="Pro residues" evidence="4">
    <location>
        <begin position="266"/>
        <end position="276"/>
    </location>
</feature>
<dbReference type="Pfam" id="PF00069">
    <property type="entry name" value="Pkinase"/>
    <property type="match status" value="1"/>
</dbReference>
<dbReference type="GO" id="GO:0004674">
    <property type="term" value="F:protein serine/threonine kinase activity"/>
    <property type="evidence" value="ECO:0007669"/>
    <property type="project" value="UniProtKB-KW"/>
</dbReference>
<reference evidence="7 8" key="1">
    <citation type="submission" date="2021-08" db="EMBL/GenBank/DDBJ databases">
        <title>Genomic Architecture of Streptomyces flavotricini NGL1 and Streptomyces erythrochromogenes HMS4 With Differential Plant Beneficial attributes and laccase production capabilities.</title>
        <authorList>
            <person name="Salwan R."/>
            <person name="Kaur R."/>
            <person name="Sharma V."/>
        </authorList>
    </citation>
    <scope>NUCLEOTIDE SEQUENCE [LARGE SCALE GENOMIC DNA]</scope>
    <source>
        <strain evidence="7 8">NGL1</strain>
    </source>
</reference>
<keyword evidence="7" id="KW-0808">Transferase</keyword>
<keyword evidence="7" id="KW-0418">Kinase</keyword>
<dbReference type="InterPro" id="IPR000719">
    <property type="entry name" value="Prot_kinase_dom"/>
</dbReference>
<name>A0ABS8DXS5_9ACTN</name>
<feature type="region of interest" description="Disordered" evidence="4">
    <location>
        <begin position="256"/>
        <end position="277"/>
    </location>
</feature>
<protein>
    <submittedName>
        <fullName evidence="7">Serine/threonine protein kinase</fullName>
    </submittedName>
</protein>
<dbReference type="Gene3D" id="3.30.200.20">
    <property type="entry name" value="Phosphorylase Kinase, domain 1"/>
    <property type="match status" value="1"/>
</dbReference>
<dbReference type="PANTHER" id="PTHR45832:SF22">
    <property type="entry name" value="SERINE_THREONINE-PROTEIN KINASE SAMKA-RELATED"/>
    <property type="match status" value="1"/>
</dbReference>
<dbReference type="SMART" id="SM00220">
    <property type="entry name" value="S_TKc"/>
    <property type="match status" value="1"/>
</dbReference>
<dbReference type="PANTHER" id="PTHR45832">
    <property type="entry name" value="SERINE/THREONINE-PROTEIN KINASE SAMKA-RELATED-RELATED"/>
    <property type="match status" value="1"/>
</dbReference>
<keyword evidence="5" id="KW-1133">Transmembrane helix</keyword>
<feature type="transmembrane region" description="Helical" evidence="5">
    <location>
        <begin position="346"/>
        <end position="372"/>
    </location>
</feature>
<feature type="transmembrane region" description="Helical" evidence="5">
    <location>
        <begin position="321"/>
        <end position="340"/>
    </location>
</feature>
<dbReference type="InterPro" id="IPR051931">
    <property type="entry name" value="PAK3-like"/>
</dbReference>
<dbReference type="PROSITE" id="PS50011">
    <property type="entry name" value="PROTEIN_KINASE_DOM"/>
    <property type="match status" value="1"/>
</dbReference>
<keyword evidence="7" id="KW-0723">Serine/threonine-protein kinase</keyword>
<comment type="similarity">
    <text evidence="1">Belongs to the protein kinase superfamily. STE Ser/Thr protein kinase family. STE20 subfamily.</text>
</comment>
<evidence type="ECO:0000256" key="5">
    <source>
        <dbReference type="SAM" id="Phobius"/>
    </source>
</evidence>
<evidence type="ECO:0000256" key="4">
    <source>
        <dbReference type="SAM" id="MobiDB-lite"/>
    </source>
</evidence>
<evidence type="ECO:0000313" key="8">
    <source>
        <dbReference type="Proteomes" id="UP001520654"/>
    </source>
</evidence>
<comment type="caution">
    <text evidence="7">The sequence shown here is derived from an EMBL/GenBank/DDBJ whole genome shotgun (WGS) entry which is preliminary data.</text>
</comment>
<sequence length="443" mass="47563">MGSGGSGRTWEAYDELLGTRVVARELRAPWTLTDAELGNWLRWTERQVRWTAGSPRHPNLVPVHDLVVDGPGLWTVMEFTEGQSLAARLEERGPLSTPEAARIATALLVALQAAHKAMFVHGAVRPENVMLDGDRVALLIDPETATRAGDHGDDEPAAPSRLVRRVDYLAPERIRGLPQQPASDLYALGITLYEAVEGISPFRGHSPAAVLTAILNQPPPPMERARSLEPLIDGLLRKDPAARLTLPQAWQILNPSAPVGEDAPPHAMPAPRPATPAPVRDYARAQAVPEPVSQAVPEAAPRAMPGPLHPPPTTASGGNSALFVAAVLLLALVAMCVLLARPVVDYAGSLAAASLWPAVLPWMAFVLGLLALGHQVRATVRREGSRHPLRSRLSLVPPPPWSPQELAARREAAERSVEESLLRVDQRLAAASPRPNRKGGIDA</sequence>